<keyword evidence="6" id="KW-0675">Receptor</keyword>
<evidence type="ECO:0000256" key="1">
    <source>
        <dbReference type="ARBA" id="ARBA00004141"/>
    </source>
</evidence>
<protein>
    <submittedName>
        <fullName evidence="13">Periplasmic binding protein-like I</fullName>
    </submittedName>
</protein>
<keyword evidence="8" id="KW-0807">Transducer</keyword>
<keyword evidence="4" id="KW-0297">G-protein coupled receptor</keyword>
<feature type="domain" description="G-protein coupled receptors family 3 profile" evidence="12">
    <location>
        <begin position="422"/>
        <end position="638"/>
    </location>
</feature>
<accession>A0A1Y2HI15</accession>
<evidence type="ECO:0000256" key="5">
    <source>
        <dbReference type="ARBA" id="ARBA00023136"/>
    </source>
</evidence>
<dbReference type="AlphaFoldDB" id="A0A1Y2HI15"/>
<evidence type="ECO:0000256" key="8">
    <source>
        <dbReference type="ARBA" id="ARBA00023224"/>
    </source>
</evidence>
<dbReference type="PROSITE" id="PS50259">
    <property type="entry name" value="G_PROTEIN_RECEP_F3_4"/>
    <property type="match status" value="1"/>
</dbReference>
<gene>
    <name evidence="13" type="ORF">BCR44DRAFT_1514727</name>
</gene>
<dbReference type="GO" id="GO:0007214">
    <property type="term" value="P:gamma-aminobutyric acid signaling pathway"/>
    <property type="evidence" value="ECO:0007669"/>
    <property type="project" value="TreeGrafter"/>
</dbReference>
<feature type="transmembrane region" description="Helical" evidence="10">
    <location>
        <begin position="491"/>
        <end position="510"/>
    </location>
</feature>
<dbReference type="Pfam" id="PF00003">
    <property type="entry name" value="7tm_3"/>
    <property type="match status" value="1"/>
</dbReference>
<dbReference type="PANTHER" id="PTHR10519:SF20">
    <property type="entry name" value="G-PROTEIN COUPLED RECEPTOR 156-RELATED"/>
    <property type="match status" value="1"/>
</dbReference>
<dbReference type="InterPro" id="IPR028082">
    <property type="entry name" value="Peripla_BP_I"/>
</dbReference>
<feature type="region of interest" description="Disordered" evidence="9">
    <location>
        <begin position="822"/>
        <end position="859"/>
    </location>
</feature>
<dbReference type="SUPFAM" id="SSF53822">
    <property type="entry name" value="Periplasmic binding protein-like I"/>
    <property type="match status" value="1"/>
</dbReference>
<evidence type="ECO:0000256" key="4">
    <source>
        <dbReference type="ARBA" id="ARBA00023040"/>
    </source>
</evidence>
<evidence type="ECO:0000256" key="10">
    <source>
        <dbReference type="SAM" id="Phobius"/>
    </source>
</evidence>
<dbReference type="InterPro" id="IPR002455">
    <property type="entry name" value="GPCR3_GABA-B"/>
</dbReference>
<keyword evidence="14" id="KW-1185">Reference proteome</keyword>
<dbReference type="EMBL" id="MCFL01000036">
    <property type="protein sequence ID" value="ORZ33333.1"/>
    <property type="molecule type" value="Genomic_DNA"/>
</dbReference>
<evidence type="ECO:0000256" key="9">
    <source>
        <dbReference type="SAM" id="MobiDB-lite"/>
    </source>
</evidence>
<dbReference type="OrthoDB" id="5597995at2759"/>
<evidence type="ECO:0000313" key="14">
    <source>
        <dbReference type="Proteomes" id="UP000193411"/>
    </source>
</evidence>
<comment type="subcellular location">
    <subcellularLocation>
        <location evidence="1">Membrane</location>
        <topology evidence="1">Multi-pass membrane protein</topology>
    </subcellularLocation>
</comment>
<feature type="transmembrane region" description="Helical" evidence="10">
    <location>
        <begin position="458"/>
        <end position="479"/>
    </location>
</feature>
<dbReference type="PANTHER" id="PTHR10519">
    <property type="entry name" value="GABA-B RECEPTOR"/>
    <property type="match status" value="1"/>
</dbReference>
<keyword evidence="2 10" id="KW-0812">Transmembrane</keyword>
<dbReference type="GO" id="GO:0038039">
    <property type="term" value="C:G protein-coupled receptor heterodimeric complex"/>
    <property type="evidence" value="ECO:0007669"/>
    <property type="project" value="TreeGrafter"/>
</dbReference>
<dbReference type="Proteomes" id="UP000193411">
    <property type="component" value="Unassembled WGS sequence"/>
</dbReference>
<keyword evidence="3 10" id="KW-1133">Transmembrane helix</keyword>
<dbReference type="SUPFAM" id="SSF50729">
    <property type="entry name" value="PH domain-like"/>
    <property type="match status" value="1"/>
</dbReference>
<dbReference type="InterPro" id="IPR001828">
    <property type="entry name" value="ANF_lig-bd_rcpt"/>
</dbReference>
<evidence type="ECO:0000259" key="12">
    <source>
        <dbReference type="PROSITE" id="PS50259"/>
    </source>
</evidence>
<organism evidence="13 14">
    <name type="scientific">Catenaria anguillulae PL171</name>
    <dbReference type="NCBI Taxonomy" id="765915"/>
    <lineage>
        <taxon>Eukaryota</taxon>
        <taxon>Fungi</taxon>
        <taxon>Fungi incertae sedis</taxon>
        <taxon>Blastocladiomycota</taxon>
        <taxon>Blastocladiomycetes</taxon>
        <taxon>Blastocladiales</taxon>
        <taxon>Catenariaceae</taxon>
        <taxon>Catenaria</taxon>
    </lineage>
</organism>
<feature type="compositionally biased region" description="Gly residues" evidence="9">
    <location>
        <begin position="842"/>
        <end position="859"/>
    </location>
</feature>
<feature type="chain" id="PRO_5012033721" evidence="11">
    <location>
        <begin position="20"/>
        <end position="859"/>
    </location>
</feature>
<reference evidence="13 14" key="1">
    <citation type="submission" date="2016-07" db="EMBL/GenBank/DDBJ databases">
        <title>Pervasive Adenine N6-methylation of Active Genes in Fungi.</title>
        <authorList>
            <consortium name="DOE Joint Genome Institute"/>
            <person name="Mondo S.J."/>
            <person name="Dannebaum R.O."/>
            <person name="Kuo R.C."/>
            <person name="Labutti K."/>
            <person name="Haridas S."/>
            <person name="Kuo A."/>
            <person name="Salamov A."/>
            <person name="Ahrendt S.R."/>
            <person name="Lipzen A."/>
            <person name="Sullivan W."/>
            <person name="Andreopoulos W.B."/>
            <person name="Clum A."/>
            <person name="Lindquist E."/>
            <person name="Daum C."/>
            <person name="Ramamoorthy G.K."/>
            <person name="Gryganskyi A."/>
            <person name="Culley D."/>
            <person name="Magnuson J.K."/>
            <person name="James T.Y."/>
            <person name="O'Malley M.A."/>
            <person name="Stajich J.E."/>
            <person name="Spatafora J.W."/>
            <person name="Visel A."/>
            <person name="Grigoriev I.V."/>
        </authorList>
    </citation>
    <scope>NUCLEOTIDE SEQUENCE [LARGE SCALE GENOMIC DNA]</scope>
    <source>
        <strain evidence="13 14">PL171</strain>
    </source>
</reference>
<dbReference type="InterPro" id="IPR017978">
    <property type="entry name" value="GPCR_3_C"/>
</dbReference>
<feature type="transmembrane region" description="Helical" evidence="10">
    <location>
        <begin position="421"/>
        <end position="446"/>
    </location>
</feature>
<evidence type="ECO:0000313" key="13">
    <source>
        <dbReference type="EMBL" id="ORZ33333.1"/>
    </source>
</evidence>
<feature type="transmembrane region" description="Helical" evidence="10">
    <location>
        <begin position="622"/>
        <end position="647"/>
    </location>
</feature>
<evidence type="ECO:0000256" key="7">
    <source>
        <dbReference type="ARBA" id="ARBA00023180"/>
    </source>
</evidence>
<feature type="transmembrane region" description="Helical" evidence="10">
    <location>
        <begin position="531"/>
        <end position="552"/>
    </location>
</feature>
<feature type="transmembrane region" description="Helical" evidence="10">
    <location>
        <begin position="653"/>
        <end position="674"/>
    </location>
</feature>
<evidence type="ECO:0000256" key="11">
    <source>
        <dbReference type="SAM" id="SignalP"/>
    </source>
</evidence>
<keyword evidence="11" id="KW-0732">Signal</keyword>
<sequence length="859" mass="93472">MVLFAPAFIILLVAHRALAVTFNLSVNLPFLTPSLGKSVVNIVKFIQANEIILNDIDPTGSHSFRLVYTATNFTSRNATLAIQNAIAEHNVVGVIGDRPSSLTIPQALTGAKDYVWMCSGASSSVDLTDKSLFPYFFRTMAADPYQGVFFSYFMRHIGWKSANVIASSDAYGRSVSTSFMSTAQTLGIQIAANTVFNAGQANFTDIINTVLNSGSQIIVLATTANNGIELLRQAKARGLISSEWVWLVCDSFAYWMTLNVTPQDIDNVNGMLVVYPREDSYNALYNQSVARFQQLNPGELVPAHSFNFLDCVSAMARGILRIVNATSAADVLARRYFPDLNRFFLHSFEGVTGNVEFDRQGNRLVPFQVFNFWNGTSTLVYNVLPDSSVIQVSPVRFFSGTSDIPPDRPRKNSLVATWDSAAGIALAVLNAVSMLTIVAVWAYLFYARERPTVKNLSFPFLTLIAIGCMLLLGSNLAALGVPTVATCQASLWLFCFGFELIFASSAAKSFRLFKIFHNKRLSKVRMSNMALMVRVSLVLLGQSVILAAWSAVDAQQPATIQTRSYITYRCSSANPTTDWVFSIITLLYNFALWAILIYFAYKTRNIASNFRETSFMFHTAQNTALTGVVVAAFAWFSFGESSLAAFIIKQCALIYSVAFAFAALIGRIAVAVYLDTAPPANDSVVLRKASNGSKRNRFMSASVAGTATIGGTPIATQLNQLKTLQLSVIRGDFAVKRLGSLMSTWTNHQVTLNLDEGVLHFFSLANDAKLGTVIRLSQAQVYPSSAMPGCLDVSTKSGGAWSIQFLTDDECNQWLALMAPSTPVGTSKERSRNRSTSATGKVGTGTTGSSGGGTQQQGV</sequence>
<keyword evidence="7" id="KW-0325">Glycoprotein</keyword>
<dbReference type="Pfam" id="PF01094">
    <property type="entry name" value="ANF_receptor"/>
    <property type="match status" value="1"/>
</dbReference>
<evidence type="ECO:0000256" key="6">
    <source>
        <dbReference type="ARBA" id="ARBA00023170"/>
    </source>
</evidence>
<proteinExistence type="predicted"/>
<feature type="signal peptide" evidence="11">
    <location>
        <begin position="1"/>
        <end position="19"/>
    </location>
</feature>
<keyword evidence="5 10" id="KW-0472">Membrane</keyword>
<evidence type="ECO:0000256" key="3">
    <source>
        <dbReference type="ARBA" id="ARBA00022989"/>
    </source>
</evidence>
<dbReference type="GO" id="GO:0004965">
    <property type="term" value="F:G protein-coupled GABA receptor activity"/>
    <property type="evidence" value="ECO:0007669"/>
    <property type="project" value="InterPro"/>
</dbReference>
<dbReference type="Gene3D" id="3.40.50.2300">
    <property type="match status" value="2"/>
</dbReference>
<feature type="transmembrane region" description="Helical" evidence="10">
    <location>
        <begin position="579"/>
        <end position="601"/>
    </location>
</feature>
<evidence type="ECO:0000256" key="2">
    <source>
        <dbReference type="ARBA" id="ARBA00022692"/>
    </source>
</evidence>
<comment type="caution">
    <text evidence="13">The sequence shown here is derived from an EMBL/GenBank/DDBJ whole genome shotgun (WGS) entry which is preliminary data.</text>
</comment>
<name>A0A1Y2HI15_9FUNG</name>